<evidence type="ECO:0000313" key="1">
    <source>
        <dbReference type="EMBL" id="GLI35964.1"/>
    </source>
</evidence>
<comment type="caution">
    <text evidence="1">The sequence shown here is derived from an EMBL/GenBank/DDBJ whole genome shotgun (WGS) entry which is preliminary data.</text>
</comment>
<dbReference type="Proteomes" id="UP001144372">
    <property type="component" value="Unassembled WGS sequence"/>
</dbReference>
<evidence type="ECO:0000313" key="2">
    <source>
        <dbReference type="Proteomes" id="UP001144372"/>
    </source>
</evidence>
<proteinExistence type="predicted"/>
<organism evidence="1 2">
    <name type="scientific">Desulforhabdus amnigena</name>
    <dbReference type="NCBI Taxonomy" id="40218"/>
    <lineage>
        <taxon>Bacteria</taxon>
        <taxon>Pseudomonadati</taxon>
        <taxon>Thermodesulfobacteriota</taxon>
        <taxon>Syntrophobacteria</taxon>
        <taxon>Syntrophobacterales</taxon>
        <taxon>Syntrophobacteraceae</taxon>
        <taxon>Desulforhabdus</taxon>
    </lineage>
</organism>
<reference evidence="1" key="1">
    <citation type="submission" date="2022-12" db="EMBL/GenBank/DDBJ databases">
        <title>Reference genome sequencing for broad-spectrum identification of bacterial and archaeal isolates by mass spectrometry.</title>
        <authorList>
            <person name="Sekiguchi Y."/>
            <person name="Tourlousse D.M."/>
        </authorList>
    </citation>
    <scope>NUCLEOTIDE SEQUENCE</scope>
    <source>
        <strain evidence="1">ASRB1</strain>
    </source>
</reference>
<keyword evidence="2" id="KW-1185">Reference proteome</keyword>
<name>A0A9W6FW61_9BACT</name>
<dbReference type="EMBL" id="BSDR01000001">
    <property type="protein sequence ID" value="GLI35964.1"/>
    <property type="molecule type" value="Genomic_DNA"/>
</dbReference>
<dbReference type="AlphaFoldDB" id="A0A9W6FW61"/>
<sequence length="69" mass="7054">MYIFDKRQIVSSGPTSWTTVLGESRLVRHFSATQAPEGGQVALSGKGAEGVTEGLTGVAEMEDAVGGGA</sequence>
<protein>
    <submittedName>
        <fullName evidence="1">Uncharacterized protein</fullName>
    </submittedName>
</protein>
<gene>
    <name evidence="1" type="ORF">DAMNIGENAA_33970</name>
</gene>
<accession>A0A9W6FW61</accession>